<dbReference type="InterPro" id="IPR001304">
    <property type="entry name" value="C-type_lectin-like"/>
</dbReference>
<dbReference type="GO" id="GO:0005886">
    <property type="term" value="C:plasma membrane"/>
    <property type="evidence" value="ECO:0007669"/>
    <property type="project" value="TreeGrafter"/>
</dbReference>
<dbReference type="PANTHER" id="PTHR22722:SF5">
    <property type="entry name" value="LOW-DENSITY LIPOPROTEIN RECEPTOR-RELATED PROTEIN 1B"/>
    <property type="match status" value="1"/>
</dbReference>
<proteinExistence type="predicted"/>
<dbReference type="AlphaFoldDB" id="A0A433T9L6"/>
<dbReference type="InterPro" id="IPR016187">
    <property type="entry name" value="CTDL_fold"/>
</dbReference>
<dbReference type="Pfam" id="PF00059">
    <property type="entry name" value="Lectin_C"/>
    <property type="match status" value="1"/>
</dbReference>
<reference evidence="4 5" key="1">
    <citation type="submission" date="2019-01" db="EMBL/GenBank/DDBJ databases">
        <title>A draft genome assembly of the solar-powered sea slug Elysia chlorotica.</title>
        <authorList>
            <person name="Cai H."/>
            <person name="Li Q."/>
            <person name="Fang X."/>
            <person name="Li J."/>
            <person name="Curtis N.E."/>
            <person name="Altenburger A."/>
            <person name="Shibata T."/>
            <person name="Feng M."/>
            <person name="Maeda T."/>
            <person name="Schwartz J.A."/>
            <person name="Shigenobu S."/>
            <person name="Lundholm N."/>
            <person name="Nishiyama T."/>
            <person name="Yang H."/>
            <person name="Hasebe M."/>
            <person name="Li S."/>
            <person name="Pierce S.K."/>
            <person name="Wang J."/>
        </authorList>
    </citation>
    <scope>NUCLEOTIDE SEQUENCE [LARGE SCALE GENOMIC DNA]</scope>
    <source>
        <strain evidence="4">EC2010</strain>
        <tissue evidence="4">Whole organism of an adult</tissue>
    </source>
</reference>
<dbReference type="SMART" id="SM00192">
    <property type="entry name" value="LDLa"/>
    <property type="match status" value="3"/>
</dbReference>
<feature type="domain" description="C-type lectin" evidence="3">
    <location>
        <begin position="286"/>
        <end position="407"/>
    </location>
</feature>
<keyword evidence="1 2" id="KW-1015">Disulfide bond</keyword>
<dbReference type="CDD" id="cd00112">
    <property type="entry name" value="LDLa"/>
    <property type="match status" value="1"/>
</dbReference>
<gene>
    <name evidence="4" type="ORF">EGW08_014007</name>
</gene>
<dbReference type="SMART" id="SM00034">
    <property type="entry name" value="CLECT"/>
    <property type="match status" value="1"/>
</dbReference>
<dbReference type="EMBL" id="RQTK01000524">
    <property type="protein sequence ID" value="RUS78238.1"/>
    <property type="molecule type" value="Genomic_DNA"/>
</dbReference>
<dbReference type="SUPFAM" id="SSF57424">
    <property type="entry name" value="LDL receptor-like module"/>
    <property type="match status" value="1"/>
</dbReference>
<dbReference type="GO" id="GO:0043235">
    <property type="term" value="C:receptor complex"/>
    <property type="evidence" value="ECO:0007669"/>
    <property type="project" value="TreeGrafter"/>
</dbReference>
<dbReference type="PRINTS" id="PR00261">
    <property type="entry name" value="LDLRECEPTOR"/>
</dbReference>
<sequence length="695" mass="78083">MTDDLDRPEFPILQDCDQKEVNLVLVSDAAGQDYQAQLALLTKVVDLFAAGQEDTRHLRVAMAVSGSVSQGHAAVSWLFELGSSSNTSEIKETIMLDRWRPRAPGSSVREAVDFVDGALNCSSVQVDDNTIMAQKSSLVNTELDFATNTSNIKVVPINDMTPVSNSSVLEDDKLDRIESQRTTLIIILSNPKDHTLLNDESELQKFHSSKRLLIVFVVPRWTSLTDLPCRSTVKNPCINLPADTLLTSHTLSLALCGRCFHGWFGPMPTSKMLANYMPGQYNPAFAYTSCYKRIHSVGTRKNYFLNAAERCRKEGVELVSIETREEMDYLNSELIPQSSGLNVVFIGLKKDTRSLGKRFSWINGRPLIHSNWLMFHPNGGNMHGCTLWDIYFTGWVDVGCGRWINYVDAVCEWAKPNYAKMAKISVPGPANEQSIRNAVSRGQVAFCRLGRDMFMMPPHLTIDTNVCSLHINNTGRLQVLDLPMSRRLLFSCRDESSRSIQFSSVCDQENDCVNNFDENSDMCNAEHHHHLDLFTCVTSGKQVPSESRCDLYQDCLDGSDEENCESCQFGLCSDGRCVPQPWLSDSQKDCWDPHNPYKHDLNNSVNPVADCAFLCNRSKCVPWQKLADGVIDCLGPEGPLDETLGAFEQVDCEWTPSMEWAPRCVFQRDRLGELIGCRNKRHLQFVRTLSVQRAT</sequence>
<dbReference type="CDD" id="cd00037">
    <property type="entry name" value="CLECT"/>
    <property type="match status" value="1"/>
</dbReference>
<dbReference type="GO" id="GO:0005041">
    <property type="term" value="F:low-density lipoprotein particle receptor activity"/>
    <property type="evidence" value="ECO:0007669"/>
    <property type="project" value="TreeGrafter"/>
</dbReference>
<dbReference type="OrthoDB" id="6116813at2759"/>
<keyword evidence="5" id="KW-1185">Reference proteome</keyword>
<dbReference type="InterPro" id="IPR002172">
    <property type="entry name" value="LDrepeatLR_classA_rpt"/>
</dbReference>
<dbReference type="InterPro" id="IPR051221">
    <property type="entry name" value="LDLR-related"/>
</dbReference>
<evidence type="ECO:0000256" key="2">
    <source>
        <dbReference type="PROSITE-ProRule" id="PRU00124"/>
    </source>
</evidence>
<dbReference type="STRING" id="188477.A0A433T9L6"/>
<organism evidence="4 5">
    <name type="scientific">Elysia chlorotica</name>
    <name type="common">Eastern emerald elysia</name>
    <name type="synonym">Sea slug</name>
    <dbReference type="NCBI Taxonomy" id="188477"/>
    <lineage>
        <taxon>Eukaryota</taxon>
        <taxon>Metazoa</taxon>
        <taxon>Spiralia</taxon>
        <taxon>Lophotrochozoa</taxon>
        <taxon>Mollusca</taxon>
        <taxon>Gastropoda</taxon>
        <taxon>Heterobranchia</taxon>
        <taxon>Euthyneura</taxon>
        <taxon>Panpulmonata</taxon>
        <taxon>Sacoglossa</taxon>
        <taxon>Placobranchoidea</taxon>
        <taxon>Plakobranchidae</taxon>
        <taxon>Elysia</taxon>
    </lineage>
</organism>
<evidence type="ECO:0000313" key="5">
    <source>
        <dbReference type="Proteomes" id="UP000271974"/>
    </source>
</evidence>
<name>A0A433T9L6_ELYCH</name>
<dbReference type="PANTHER" id="PTHR22722">
    <property type="entry name" value="LOW-DENSITY LIPOPROTEIN RECEPTOR-RELATED PROTEIN 2-RELATED"/>
    <property type="match status" value="1"/>
</dbReference>
<evidence type="ECO:0000313" key="4">
    <source>
        <dbReference type="EMBL" id="RUS78238.1"/>
    </source>
</evidence>
<evidence type="ECO:0000259" key="3">
    <source>
        <dbReference type="PROSITE" id="PS50041"/>
    </source>
</evidence>
<dbReference type="SUPFAM" id="SSF56436">
    <property type="entry name" value="C-type lectin-like"/>
    <property type="match status" value="1"/>
</dbReference>
<dbReference type="Proteomes" id="UP000271974">
    <property type="component" value="Unassembled WGS sequence"/>
</dbReference>
<evidence type="ECO:0000256" key="1">
    <source>
        <dbReference type="ARBA" id="ARBA00023157"/>
    </source>
</evidence>
<dbReference type="Gene3D" id="3.10.100.10">
    <property type="entry name" value="Mannose-Binding Protein A, subunit A"/>
    <property type="match status" value="1"/>
</dbReference>
<feature type="disulfide bond" evidence="2">
    <location>
        <begin position="549"/>
        <end position="564"/>
    </location>
</feature>
<dbReference type="InterPro" id="IPR016186">
    <property type="entry name" value="C-type_lectin-like/link_sf"/>
</dbReference>
<dbReference type="Gene3D" id="4.10.400.10">
    <property type="entry name" value="Low-density Lipoprotein Receptor"/>
    <property type="match status" value="1"/>
</dbReference>
<comment type="caution">
    <text evidence="2">Lacks conserved residue(s) required for the propagation of feature annotation.</text>
</comment>
<dbReference type="Pfam" id="PF00057">
    <property type="entry name" value="Ldl_recept_a"/>
    <property type="match status" value="1"/>
</dbReference>
<dbReference type="PROSITE" id="PS50041">
    <property type="entry name" value="C_TYPE_LECTIN_2"/>
    <property type="match status" value="1"/>
</dbReference>
<dbReference type="InterPro" id="IPR036055">
    <property type="entry name" value="LDL_receptor-like_sf"/>
</dbReference>
<protein>
    <recommendedName>
        <fullName evidence="3">C-type lectin domain-containing protein</fullName>
    </recommendedName>
</protein>
<accession>A0A433T9L6</accession>
<comment type="caution">
    <text evidence="4">The sequence shown here is derived from an EMBL/GenBank/DDBJ whole genome shotgun (WGS) entry which is preliminary data.</text>
</comment>
<dbReference type="PROSITE" id="PS50068">
    <property type="entry name" value="LDLRA_2"/>
    <property type="match status" value="1"/>
</dbReference>